<sequence length="71" mass="7811">MRSSEGRRSGLSVGATTVSKHKHSWVVEGGGSSCRLRAFRFALDPSSAQEEQLLRWCGNARLAFNYALVAR</sequence>
<feature type="region of interest" description="Disordered" evidence="1">
    <location>
        <begin position="1"/>
        <end position="20"/>
    </location>
</feature>
<protein>
    <submittedName>
        <fullName evidence="3">Helix-turn-helix domain-containing protein</fullName>
    </submittedName>
</protein>
<feature type="domain" description="Transposase putative helix-turn-helix" evidence="2">
    <location>
        <begin position="36"/>
        <end position="70"/>
    </location>
</feature>
<reference evidence="3 4" key="1">
    <citation type="submission" date="2023-03" db="EMBL/GenBank/DDBJ databases">
        <title>Isolation and description of six Streptomyces strains from soil environments, able to metabolize different microbial glucans.</title>
        <authorList>
            <person name="Widen T."/>
            <person name="Larsbrink J."/>
        </authorList>
    </citation>
    <scope>NUCLEOTIDE SEQUENCE [LARGE SCALE GENOMIC DNA]</scope>
    <source>
        <strain evidence="3 4">Mut2</strain>
    </source>
</reference>
<organism evidence="3 4">
    <name type="scientific">Streptomyces laculatispora</name>
    <dbReference type="NCBI Taxonomy" id="887464"/>
    <lineage>
        <taxon>Bacteria</taxon>
        <taxon>Bacillati</taxon>
        <taxon>Actinomycetota</taxon>
        <taxon>Actinomycetes</taxon>
        <taxon>Kitasatosporales</taxon>
        <taxon>Streptomycetaceae</taxon>
        <taxon>Streptomyces</taxon>
    </lineage>
</organism>
<dbReference type="Pfam" id="PF12323">
    <property type="entry name" value="HTH_OrfB_IS605"/>
    <property type="match status" value="1"/>
</dbReference>
<proteinExistence type="predicted"/>
<dbReference type="InterPro" id="IPR021027">
    <property type="entry name" value="Transposase_put_HTH"/>
</dbReference>
<gene>
    <name evidence="3" type="ORF">P8A22_37795</name>
</gene>
<evidence type="ECO:0000259" key="2">
    <source>
        <dbReference type="Pfam" id="PF12323"/>
    </source>
</evidence>
<name>A0ABY9IEA4_9ACTN</name>
<evidence type="ECO:0000313" key="3">
    <source>
        <dbReference type="EMBL" id="WLQ45130.1"/>
    </source>
</evidence>
<dbReference type="EMBL" id="CP120992">
    <property type="protein sequence ID" value="WLQ45130.1"/>
    <property type="molecule type" value="Genomic_DNA"/>
</dbReference>
<keyword evidence="4" id="KW-1185">Reference proteome</keyword>
<dbReference type="RefSeq" id="WP_306092338.1">
    <property type="nucleotide sequence ID" value="NZ_CP120992.1"/>
</dbReference>
<accession>A0ABY9IEA4</accession>
<evidence type="ECO:0000313" key="4">
    <source>
        <dbReference type="Proteomes" id="UP001229952"/>
    </source>
</evidence>
<evidence type="ECO:0000256" key="1">
    <source>
        <dbReference type="SAM" id="MobiDB-lite"/>
    </source>
</evidence>
<dbReference type="Proteomes" id="UP001229952">
    <property type="component" value="Chromosome"/>
</dbReference>